<dbReference type="Gene3D" id="3.40.50.150">
    <property type="entry name" value="Vaccinia Virus protein VP39"/>
    <property type="match status" value="1"/>
</dbReference>
<accession>A0ABQ1R9A3</accession>
<comment type="caution">
    <text evidence="8">The sequence shown here is derived from an EMBL/GenBank/DDBJ whole genome shotgun (WGS) entry which is preliminary data.</text>
</comment>
<dbReference type="SUPFAM" id="SSF53335">
    <property type="entry name" value="S-adenosyl-L-methionine-dependent methyltransferases"/>
    <property type="match status" value="1"/>
</dbReference>
<evidence type="ECO:0000313" key="9">
    <source>
        <dbReference type="Proteomes" id="UP000614272"/>
    </source>
</evidence>
<keyword evidence="7" id="KW-0819">tRNA processing</keyword>
<organism evidence="8 9">
    <name type="scientific">Lacimicrobium alkaliphilum</name>
    <dbReference type="NCBI Taxonomy" id="1526571"/>
    <lineage>
        <taxon>Bacteria</taxon>
        <taxon>Pseudomonadati</taxon>
        <taxon>Pseudomonadota</taxon>
        <taxon>Gammaproteobacteria</taxon>
        <taxon>Alteromonadales</taxon>
        <taxon>Alteromonadaceae</taxon>
        <taxon>Lacimicrobium</taxon>
    </lineage>
</organism>
<evidence type="ECO:0000256" key="4">
    <source>
        <dbReference type="ARBA" id="ARBA00022603"/>
    </source>
</evidence>
<evidence type="ECO:0000256" key="7">
    <source>
        <dbReference type="ARBA" id="ARBA00022694"/>
    </source>
</evidence>
<keyword evidence="9" id="KW-1185">Reference proteome</keyword>
<dbReference type="PANTHER" id="PTHR23417:SF14">
    <property type="entry name" value="PENTACOTRIPEPTIDE-REPEAT REGION OF PRORP DOMAIN-CONTAINING PROTEIN"/>
    <property type="match status" value="1"/>
</dbReference>
<dbReference type="PROSITE" id="PS51625">
    <property type="entry name" value="SAM_MT_TRMB"/>
    <property type="match status" value="1"/>
</dbReference>
<evidence type="ECO:0000256" key="2">
    <source>
        <dbReference type="ARBA" id="ARBA00003015"/>
    </source>
</evidence>
<dbReference type="Pfam" id="PF02390">
    <property type="entry name" value="Methyltransf_4"/>
    <property type="match status" value="1"/>
</dbReference>
<evidence type="ECO:0000313" key="8">
    <source>
        <dbReference type="EMBL" id="GGD59186.1"/>
    </source>
</evidence>
<evidence type="ECO:0000256" key="5">
    <source>
        <dbReference type="ARBA" id="ARBA00022679"/>
    </source>
</evidence>
<comment type="function">
    <text evidence="2">Catalyzes the formation of N(7)-methylguanine at position 46 (m7G46) in tRNA.</text>
</comment>
<dbReference type="Proteomes" id="UP000614272">
    <property type="component" value="Unassembled WGS sequence"/>
</dbReference>
<evidence type="ECO:0000256" key="6">
    <source>
        <dbReference type="ARBA" id="ARBA00022691"/>
    </source>
</evidence>
<keyword evidence="6" id="KW-0949">S-adenosyl-L-methionine</keyword>
<evidence type="ECO:0000256" key="1">
    <source>
        <dbReference type="ARBA" id="ARBA00000142"/>
    </source>
</evidence>
<dbReference type="EMBL" id="BMGJ01000004">
    <property type="protein sequence ID" value="GGD59186.1"/>
    <property type="molecule type" value="Genomic_DNA"/>
</dbReference>
<dbReference type="InterPro" id="IPR003358">
    <property type="entry name" value="tRNA_(Gua-N-7)_MeTrfase_Trmb"/>
</dbReference>
<dbReference type="EC" id="2.1.1.33" evidence="3"/>
<name>A0ABQ1R9A3_9ALTE</name>
<keyword evidence="4" id="KW-0489">Methyltransferase</keyword>
<dbReference type="RefSeq" id="WP_099034710.1">
    <property type="nucleotide sequence ID" value="NZ_BMGJ01000004.1"/>
</dbReference>
<protein>
    <recommendedName>
        <fullName evidence="3">tRNA (guanine(46)-N(7))-methyltransferase</fullName>
        <ecNumber evidence="3">2.1.1.33</ecNumber>
    </recommendedName>
</protein>
<evidence type="ECO:0000256" key="3">
    <source>
        <dbReference type="ARBA" id="ARBA00011977"/>
    </source>
</evidence>
<keyword evidence="5" id="KW-0808">Transferase</keyword>
<dbReference type="PANTHER" id="PTHR23417">
    <property type="entry name" value="3-DEOXY-D-MANNO-OCTULOSONIC-ACID TRANSFERASE/TRNA GUANINE-N 7 - -METHYLTRANSFERASE"/>
    <property type="match status" value="1"/>
</dbReference>
<sequence length="225" mass="25265">MAAGNSRAVTSNQSGPHEKIPELVKRHLASPSQKPFSEHTLAAFAQASEWLDGWKGPLVMDSCCGVGESTAEIARLNPDAKILGVDKSALRTEKHQRGYAADKQNYLVLRADLNDFWRLAHQAGWRLYKHYLLYPNPWPKSAHIKRRWHGSAAFADILMLGGELILRSNWPLYVEEFSLALKIAGIEAPAHLYHAESAITPFERKYWASGQQSWQLIANLKQSPV</sequence>
<dbReference type="InterPro" id="IPR029063">
    <property type="entry name" value="SAM-dependent_MTases_sf"/>
</dbReference>
<comment type="catalytic activity">
    <reaction evidence="1">
        <text>guanosine(46) in tRNA + S-adenosyl-L-methionine = N(7)-methylguanosine(46) in tRNA + S-adenosyl-L-homocysteine</text>
        <dbReference type="Rhea" id="RHEA:42708"/>
        <dbReference type="Rhea" id="RHEA-COMP:10188"/>
        <dbReference type="Rhea" id="RHEA-COMP:10189"/>
        <dbReference type="ChEBI" id="CHEBI:57856"/>
        <dbReference type="ChEBI" id="CHEBI:59789"/>
        <dbReference type="ChEBI" id="CHEBI:74269"/>
        <dbReference type="ChEBI" id="CHEBI:74480"/>
        <dbReference type="EC" id="2.1.1.33"/>
    </reaction>
</comment>
<proteinExistence type="predicted"/>
<gene>
    <name evidence="8" type="ORF">GCM10011357_13090</name>
</gene>
<reference evidence="9" key="1">
    <citation type="journal article" date="2019" name="Int. J. Syst. Evol. Microbiol.">
        <title>The Global Catalogue of Microorganisms (GCM) 10K type strain sequencing project: providing services to taxonomists for standard genome sequencing and annotation.</title>
        <authorList>
            <consortium name="The Broad Institute Genomics Platform"/>
            <consortium name="The Broad Institute Genome Sequencing Center for Infectious Disease"/>
            <person name="Wu L."/>
            <person name="Ma J."/>
        </authorList>
    </citation>
    <scope>NUCLEOTIDE SEQUENCE [LARGE SCALE GENOMIC DNA]</scope>
    <source>
        <strain evidence="9">CGMCC 1.12923</strain>
    </source>
</reference>